<dbReference type="AlphaFoldDB" id="A0A6B9FUE6"/>
<accession>A0A6B9FUE6</accession>
<dbReference type="Proteomes" id="UP000012488">
    <property type="component" value="Chromosome"/>
</dbReference>
<name>A0A6B9FUE6_9HYPH</name>
<organism evidence="1 2">
    <name type="scientific">Methylobacterium mesophilicum SR1.6/6</name>
    <dbReference type="NCBI Taxonomy" id="908290"/>
    <lineage>
        <taxon>Bacteria</taxon>
        <taxon>Pseudomonadati</taxon>
        <taxon>Pseudomonadota</taxon>
        <taxon>Alphaproteobacteria</taxon>
        <taxon>Hyphomicrobiales</taxon>
        <taxon>Methylobacteriaceae</taxon>
        <taxon>Methylobacterium</taxon>
    </lineage>
</organism>
<dbReference type="EMBL" id="CP043538">
    <property type="protein sequence ID" value="QGY05499.1"/>
    <property type="molecule type" value="Genomic_DNA"/>
</dbReference>
<dbReference type="RefSeq" id="WP_010684345.1">
    <property type="nucleotide sequence ID" value="NZ_CP043538.1"/>
</dbReference>
<reference evidence="1 2" key="1">
    <citation type="journal article" date="2012" name="Genet. Mol. Biol.">
        <title>Analysis of 16S rRNA and mxaF genes revealing insights into Methylobacterium niche-specific plant association.</title>
        <authorList>
            <person name="Dourado M.N."/>
            <person name="Andreote F.D."/>
            <person name="Dini-Andreote F."/>
            <person name="Conti R."/>
            <person name="Araujo J.M."/>
            <person name="Araujo W.L."/>
        </authorList>
    </citation>
    <scope>NUCLEOTIDE SEQUENCE [LARGE SCALE GENOMIC DNA]</scope>
    <source>
        <strain evidence="1 2">SR1.6/6</strain>
    </source>
</reference>
<reference evidence="1 2" key="2">
    <citation type="journal article" date="2013" name="Genome Announc.">
        <title>Draft Genome Sequence of Methylobacterium mesophilicum Strain SR1.6/6, Isolated from Citrus sinensis.</title>
        <authorList>
            <person name="Marinho Almeida D."/>
            <person name="Dini-Andreote F."/>
            <person name="Camargo Neves A.A."/>
            <person name="Juca Ramos R.T."/>
            <person name="Andreote F.D."/>
            <person name="Carneiro A.R."/>
            <person name="Oliveira de Souza Lima A."/>
            <person name="Caracciolo Gomes de Sa P.H."/>
            <person name="Ribeiro Barbosa M.S."/>
            <person name="Araujo W.L."/>
            <person name="Silva A."/>
        </authorList>
    </citation>
    <scope>NUCLEOTIDE SEQUENCE [LARGE SCALE GENOMIC DNA]</scope>
    <source>
        <strain evidence="1 2">SR1.6/6</strain>
    </source>
</reference>
<sequence>MVDQVTNEQIADLGRDLQAARKAHRAAIEQLSDAHRAVRARELDVWAAERLAIRLHTRFLALVDRTAA</sequence>
<gene>
    <name evidence="1" type="ORF">MMSR116_29110</name>
</gene>
<protein>
    <submittedName>
        <fullName evidence="1">Uncharacterized protein</fullName>
    </submittedName>
</protein>
<proteinExistence type="predicted"/>
<dbReference type="KEGG" id="mmes:MMSR116_29110"/>
<evidence type="ECO:0000313" key="1">
    <source>
        <dbReference type="EMBL" id="QGY05499.1"/>
    </source>
</evidence>
<evidence type="ECO:0000313" key="2">
    <source>
        <dbReference type="Proteomes" id="UP000012488"/>
    </source>
</evidence>